<dbReference type="Proteomes" id="UP000612585">
    <property type="component" value="Unassembled WGS sequence"/>
</dbReference>
<accession>A0A8J3Z3B8</accession>
<dbReference type="Gene3D" id="3.40.50.150">
    <property type="entry name" value="Vaccinia Virus protein VP39"/>
    <property type="match status" value="1"/>
</dbReference>
<feature type="domain" description="Methyltransferase type 12" evidence="1">
    <location>
        <begin position="40"/>
        <end position="135"/>
    </location>
</feature>
<dbReference type="AlphaFoldDB" id="A0A8J3Z3B8"/>
<dbReference type="GO" id="GO:0032259">
    <property type="term" value="P:methylation"/>
    <property type="evidence" value="ECO:0007669"/>
    <property type="project" value="UniProtKB-KW"/>
</dbReference>
<keyword evidence="3" id="KW-1185">Reference proteome</keyword>
<dbReference type="SUPFAM" id="SSF53335">
    <property type="entry name" value="S-adenosyl-L-methionine-dependent methyltransferases"/>
    <property type="match status" value="1"/>
</dbReference>
<proteinExistence type="predicted"/>
<evidence type="ECO:0000313" key="3">
    <source>
        <dbReference type="Proteomes" id="UP000612585"/>
    </source>
</evidence>
<reference evidence="2" key="1">
    <citation type="submission" date="2021-01" db="EMBL/GenBank/DDBJ databases">
        <title>Whole genome shotgun sequence of Virgisporangium aurantiacum NBRC 16421.</title>
        <authorList>
            <person name="Komaki H."/>
            <person name="Tamura T."/>
        </authorList>
    </citation>
    <scope>NUCLEOTIDE SEQUENCE</scope>
    <source>
        <strain evidence="2">NBRC 16421</strain>
    </source>
</reference>
<evidence type="ECO:0000259" key="1">
    <source>
        <dbReference type="Pfam" id="PF08242"/>
    </source>
</evidence>
<name>A0A8J3Z3B8_9ACTN</name>
<keyword evidence="2" id="KW-0489">Methyltransferase</keyword>
<gene>
    <name evidence="2" type="ORF">Vau01_040500</name>
</gene>
<organism evidence="2 3">
    <name type="scientific">Virgisporangium aurantiacum</name>
    <dbReference type="NCBI Taxonomy" id="175570"/>
    <lineage>
        <taxon>Bacteria</taxon>
        <taxon>Bacillati</taxon>
        <taxon>Actinomycetota</taxon>
        <taxon>Actinomycetes</taxon>
        <taxon>Micromonosporales</taxon>
        <taxon>Micromonosporaceae</taxon>
        <taxon>Virgisporangium</taxon>
    </lineage>
</organism>
<dbReference type="Pfam" id="PF08242">
    <property type="entry name" value="Methyltransf_12"/>
    <property type="match status" value="1"/>
</dbReference>
<keyword evidence="2" id="KW-0808">Transferase</keyword>
<dbReference type="RefSeq" id="WP_203995009.1">
    <property type="nucleotide sequence ID" value="NZ_BOPG01000024.1"/>
</dbReference>
<dbReference type="InterPro" id="IPR013217">
    <property type="entry name" value="Methyltransf_12"/>
</dbReference>
<dbReference type="CDD" id="cd02440">
    <property type="entry name" value="AdoMet_MTases"/>
    <property type="match status" value="1"/>
</dbReference>
<sequence length="246" mass="26234">MDRQTLSALAHADHPIAAPLSEASVAEVLDRALRPDAHVLDLGCGEGAWLLRALEVRPDVTAVGVDLSDKGFGRTRAAAARSGAADRLDLVVADATQYRGDRPADVVLSVGSAHAFGGLLPTLAAARTHLADTGTVVIGDGFWEREPGPDLRAEIEAPDQPYADLAGTIAAVSADGWTPVYGHVSTIEEWDDYEFSWTGSLARWALDHPDDPDAKHALEASAEHRDMWLGYRGVLGFVTLVLRRTG</sequence>
<dbReference type="InterPro" id="IPR029063">
    <property type="entry name" value="SAM-dependent_MTases_sf"/>
</dbReference>
<evidence type="ECO:0000313" key="2">
    <source>
        <dbReference type="EMBL" id="GIJ56534.1"/>
    </source>
</evidence>
<dbReference type="GO" id="GO:0008168">
    <property type="term" value="F:methyltransferase activity"/>
    <property type="evidence" value="ECO:0007669"/>
    <property type="project" value="UniProtKB-KW"/>
</dbReference>
<comment type="caution">
    <text evidence="2">The sequence shown here is derived from an EMBL/GenBank/DDBJ whole genome shotgun (WGS) entry which is preliminary data.</text>
</comment>
<protein>
    <submittedName>
        <fullName evidence="2">SAM-dependent methyltransferase</fullName>
    </submittedName>
</protein>
<dbReference type="EMBL" id="BOPG01000024">
    <property type="protein sequence ID" value="GIJ56534.1"/>
    <property type="molecule type" value="Genomic_DNA"/>
</dbReference>